<dbReference type="Pfam" id="PF12796">
    <property type="entry name" value="Ank_2"/>
    <property type="match status" value="1"/>
</dbReference>
<keyword evidence="1" id="KW-0677">Repeat</keyword>
<keyword evidence="5" id="KW-1185">Reference proteome</keyword>
<dbReference type="PANTHER" id="PTHR24171">
    <property type="entry name" value="ANKYRIN REPEAT DOMAIN-CONTAINING PROTEIN 39-RELATED"/>
    <property type="match status" value="1"/>
</dbReference>
<dbReference type="SUPFAM" id="SSF48403">
    <property type="entry name" value="Ankyrin repeat"/>
    <property type="match status" value="1"/>
</dbReference>
<evidence type="ECO:0000256" key="3">
    <source>
        <dbReference type="PROSITE-ProRule" id="PRU00023"/>
    </source>
</evidence>
<reference evidence="4 5" key="1">
    <citation type="submission" date="2019-01" db="EMBL/GenBank/DDBJ databases">
        <title>Nuclear Genome Assembly of the Microalgal Biofuel strain Nannochloropsis salina CCMP1776.</title>
        <authorList>
            <person name="Hovde B."/>
        </authorList>
    </citation>
    <scope>NUCLEOTIDE SEQUENCE [LARGE SCALE GENOMIC DNA]</scope>
    <source>
        <strain evidence="4 5">CCMP1776</strain>
    </source>
</reference>
<name>A0A4D9CYG1_9STRA</name>
<protein>
    <submittedName>
        <fullName evidence="4">Uncharacterized protein</fullName>
    </submittedName>
</protein>
<keyword evidence="2 3" id="KW-0040">ANK repeat</keyword>
<dbReference type="OrthoDB" id="10249694at2759"/>
<dbReference type="PROSITE" id="PS50088">
    <property type="entry name" value="ANK_REPEAT"/>
    <property type="match status" value="1"/>
</dbReference>
<dbReference type="EMBL" id="SDOX01000027">
    <property type="protein sequence ID" value="TFJ83514.1"/>
    <property type="molecule type" value="Genomic_DNA"/>
</dbReference>
<dbReference type="InterPro" id="IPR002110">
    <property type="entry name" value="Ankyrin_rpt"/>
</dbReference>
<sequence length="166" mass="17441">MAPIHEAASANDVAALVACLEAGSPPSAPSRERGNTTPLHAAAMAGSLDVVRYLLDVCGVDVDEQDGGDRTALFWSVIALDEGAVGCFLLRRGADPSLPDKRGYTPLMQAAAYGRLRLTRALLKDPRVDPDARPCSDEGGQVYYGFPAVVHAGTCSMVSMHTSQAI</sequence>
<accession>A0A4D9CYG1</accession>
<dbReference type="PANTHER" id="PTHR24171:SF8">
    <property type="entry name" value="BRCA1-ASSOCIATED RING DOMAIN PROTEIN 1"/>
    <property type="match status" value="1"/>
</dbReference>
<dbReference type="GO" id="GO:0085020">
    <property type="term" value="P:protein K6-linked ubiquitination"/>
    <property type="evidence" value="ECO:0007669"/>
    <property type="project" value="TreeGrafter"/>
</dbReference>
<proteinExistence type="predicted"/>
<evidence type="ECO:0000256" key="1">
    <source>
        <dbReference type="ARBA" id="ARBA00022737"/>
    </source>
</evidence>
<dbReference type="Gene3D" id="1.25.40.20">
    <property type="entry name" value="Ankyrin repeat-containing domain"/>
    <property type="match status" value="1"/>
</dbReference>
<feature type="repeat" description="ANK" evidence="3">
    <location>
        <begin position="34"/>
        <end position="56"/>
    </location>
</feature>
<evidence type="ECO:0000256" key="2">
    <source>
        <dbReference type="ARBA" id="ARBA00023043"/>
    </source>
</evidence>
<dbReference type="Pfam" id="PF13606">
    <property type="entry name" value="Ank_3"/>
    <property type="match status" value="1"/>
</dbReference>
<comment type="caution">
    <text evidence="4">The sequence shown here is derived from an EMBL/GenBank/DDBJ whole genome shotgun (WGS) entry which is preliminary data.</text>
</comment>
<evidence type="ECO:0000313" key="5">
    <source>
        <dbReference type="Proteomes" id="UP000355283"/>
    </source>
</evidence>
<evidence type="ECO:0000313" key="4">
    <source>
        <dbReference type="EMBL" id="TFJ83514.1"/>
    </source>
</evidence>
<dbReference type="InterPro" id="IPR036770">
    <property type="entry name" value="Ankyrin_rpt-contain_sf"/>
</dbReference>
<dbReference type="SMART" id="SM00248">
    <property type="entry name" value="ANK"/>
    <property type="match status" value="3"/>
</dbReference>
<dbReference type="AlphaFoldDB" id="A0A4D9CYG1"/>
<dbReference type="Proteomes" id="UP000355283">
    <property type="component" value="Unassembled WGS sequence"/>
</dbReference>
<gene>
    <name evidence="4" type="ORF">NSK_005161</name>
</gene>
<dbReference type="PROSITE" id="PS50297">
    <property type="entry name" value="ANK_REP_REGION"/>
    <property type="match status" value="1"/>
</dbReference>
<dbReference type="GO" id="GO:0004842">
    <property type="term" value="F:ubiquitin-protein transferase activity"/>
    <property type="evidence" value="ECO:0007669"/>
    <property type="project" value="TreeGrafter"/>
</dbReference>
<organism evidence="4 5">
    <name type="scientific">Nannochloropsis salina CCMP1776</name>
    <dbReference type="NCBI Taxonomy" id="1027361"/>
    <lineage>
        <taxon>Eukaryota</taxon>
        <taxon>Sar</taxon>
        <taxon>Stramenopiles</taxon>
        <taxon>Ochrophyta</taxon>
        <taxon>Eustigmatophyceae</taxon>
        <taxon>Eustigmatales</taxon>
        <taxon>Monodopsidaceae</taxon>
        <taxon>Microchloropsis</taxon>
        <taxon>Microchloropsis salina</taxon>
    </lineage>
</organism>